<feature type="compositionally biased region" description="Low complexity" evidence="1">
    <location>
        <begin position="35"/>
        <end position="51"/>
    </location>
</feature>
<evidence type="ECO:0000313" key="3">
    <source>
        <dbReference type="Proteomes" id="UP000652761"/>
    </source>
</evidence>
<dbReference type="AlphaFoldDB" id="A0A843V3Q7"/>
<dbReference type="Proteomes" id="UP000652761">
    <property type="component" value="Unassembled WGS sequence"/>
</dbReference>
<feature type="compositionally biased region" description="Polar residues" evidence="1">
    <location>
        <begin position="71"/>
        <end position="84"/>
    </location>
</feature>
<gene>
    <name evidence="2" type="ORF">Taro_023089</name>
</gene>
<dbReference type="EMBL" id="NMUH01001247">
    <property type="protein sequence ID" value="MQL90505.1"/>
    <property type="molecule type" value="Genomic_DNA"/>
</dbReference>
<accession>A0A843V3Q7</accession>
<feature type="region of interest" description="Disordered" evidence="1">
    <location>
        <begin position="1"/>
        <end position="84"/>
    </location>
</feature>
<reference evidence="2" key="1">
    <citation type="submission" date="2017-07" db="EMBL/GenBank/DDBJ databases">
        <title>Taro Niue Genome Assembly and Annotation.</title>
        <authorList>
            <person name="Atibalentja N."/>
            <person name="Keating K."/>
            <person name="Fields C.J."/>
        </authorList>
    </citation>
    <scope>NUCLEOTIDE SEQUENCE</scope>
    <source>
        <strain evidence="2">Niue_2</strain>
        <tissue evidence="2">Leaf</tissue>
    </source>
</reference>
<name>A0A843V3Q7_COLES</name>
<feature type="compositionally biased region" description="Polar residues" evidence="1">
    <location>
        <begin position="52"/>
        <end position="63"/>
    </location>
</feature>
<proteinExistence type="predicted"/>
<evidence type="ECO:0000256" key="1">
    <source>
        <dbReference type="SAM" id="MobiDB-lite"/>
    </source>
</evidence>
<organism evidence="2 3">
    <name type="scientific">Colocasia esculenta</name>
    <name type="common">Wild taro</name>
    <name type="synonym">Arum esculentum</name>
    <dbReference type="NCBI Taxonomy" id="4460"/>
    <lineage>
        <taxon>Eukaryota</taxon>
        <taxon>Viridiplantae</taxon>
        <taxon>Streptophyta</taxon>
        <taxon>Embryophyta</taxon>
        <taxon>Tracheophyta</taxon>
        <taxon>Spermatophyta</taxon>
        <taxon>Magnoliopsida</taxon>
        <taxon>Liliopsida</taxon>
        <taxon>Araceae</taxon>
        <taxon>Aroideae</taxon>
        <taxon>Colocasieae</taxon>
        <taxon>Colocasia</taxon>
    </lineage>
</organism>
<evidence type="ECO:0000313" key="2">
    <source>
        <dbReference type="EMBL" id="MQL90505.1"/>
    </source>
</evidence>
<protein>
    <submittedName>
        <fullName evidence="2">Uncharacterized protein</fullName>
    </submittedName>
</protein>
<comment type="caution">
    <text evidence="2">The sequence shown here is derived from an EMBL/GenBank/DDBJ whole genome shotgun (WGS) entry which is preliminary data.</text>
</comment>
<keyword evidence="3" id="KW-1185">Reference proteome</keyword>
<sequence>MTKTNTGQLWGEPPPKAPRDVLGEPHQNAAQPNDTLQTTGATQQTAEATQAGSGRTSTRTTKAQIWENPPECTNQNNNIPQTLK</sequence>